<gene>
    <name evidence="1" type="ORF">MILVUS5_LOCUS15692</name>
</gene>
<keyword evidence="2" id="KW-1185">Reference proteome</keyword>
<reference evidence="1" key="1">
    <citation type="submission" date="2023-10" db="EMBL/GenBank/DDBJ databases">
        <authorList>
            <person name="Rodriguez Cubillos JULIANA M."/>
            <person name="De Vega J."/>
        </authorList>
    </citation>
    <scope>NUCLEOTIDE SEQUENCE</scope>
</reference>
<dbReference type="Proteomes" id="UP001177021">
    <property type="component" value="Unassembled WGS sequence"/>
</dbReference>
<proteinExistence type="predicted"/>
<accession>A0ACB0JPR7</accession>
<evidence type="ECO:0000313" key="1">
    <source>
        <dbReference type="EMBL" id="CAJ2647107.1"/>
    </source>
</evidence>
<comment type="caution">
    <text evidence="1">The sequence shown here is derived from an EMBL/GenBank/DDBJ whole genome shotgun (WGS) entry which is preliminary data.</text>
</comment>
<sequence length="88" mass="10213">MGSWNKEEITMFYESYRNQGKDLEKGTESIGYSNYMLISSLFKLYLTFTIILLAFNFVHSFKIEFMASLDLILGCHKKLLTAAIEILQ</sequence>
<dbReference type="EMBL" id="CASHSV030000109">
    <property type="protein sequence ID" value="CAJ2647107.1"/>
    <property type="molecule type" value="Genomic_DNA"/>
</dbReference>
<name>A0ACB0JPR7_TRIPR</name>
<evidence type="ECO:0000313" key="2">
    <source>
        <dbReference type="Proteomes" id="UP001177021"/>
    </source>
</evidence>
<organism evidence="1 2">
    <name type="scientific">Trifolium pratense</name>
    <name type="common">Red clover</name>
    <dbReference type="NCBI Taxonomy" id="57577"/>
    <lineage>
        <taxon>Eukaryota</taxon>
        <taxon>Viridiplantae</taxon>
        <taxon>Streptophyta</taxon>
        <taxon>Embryophyta</taxon>
        <taxon>Tracheophyta</taxon>
        <taxon>Spermatophyta</taxon>
        <taxon>Magnoliopsida</taxon>
        <taxon>eudicotyledons</taxon>
        <taxon>Gunneridae</taxon>
        <taxon>Pentapetalae</taxon>
        <taxon>rosids</taxon>
        <taxon>fabids</taxon>
        <taxon>Fabales</taxon>
        <taxon>Fabaceae</taxon>
        <taxon>Papilionoideae</taxon>
        <taxon>50 kb inversion clade</taxon>
        <taxon>NPAAA clade</taxon>
        <taxon>Hologalegina</taxon>
        <taxon>IRL clade</taxon>
        <taxon>Trifolieae</taxon>
        <taxon>Trifolium</taxon>
    </lineage>
</organism>
<protein>
    <submittedName>
        <fullName evidence="1">Uncharacterized protein</fullName>
    </submittedName>
</protein>